<dbReference type="EMBL" id="CAJRGZ010000017">
    <property type="protein sequence ID" value="CAG5157104.1"/>
    <property type="molecule type" value="Genomic_DNA"/>
</dbReference>
<dbReference type="Proteomes" id="UP000676310">
    <property type="component" value="Unassembled WGS sequence"/>
</dbReference>
<dbReference type="RefSeq" id="XP_043168447.1">
    <property type="nucleotide sequence ID" value="XM_043312512.1"/>
</dbReference>
<reference evidence="2" key="1">
    <citation type="submission" date="2021-05" db="EMBL/GenBank/DDBJ databases">
        <authorList>
            <person name="Stam R."/>
        </authorList>
    </citation>
    <scope>NUCLEOTIDE SEQUENCE</scope>
    <source>
        <strain evidence="2">CS162</strain>
    </source>
</reference>
<dbReference type="PANTHER" id="PTHR10039">
    <property type="entry name" value="AMELOGENIN"/>
    <property type="match status" value="1"/>
</dbReference>
<protein>
    <recommendedName>
        <fullName evidence="1">DUF7791 domain-containing protein</fullName>
    </recommendedName>
</protein>
<feature type="domain" description="DUF7791" evidence="1">
    <location>
        <begin position="342"/>
        <end position="465"/>
    </location>
</feature>
<comment type="caution">
    <text evidence="2">The sequence shown here is derived from an EMBL/GenBank/DDBJ whole genome shotgun (WGS) entry which is preliminary data.</text>
</comment>
<keyword evidence="3" id="KW-1185">Reference proteome</keyword>
<evidence type="ECO:0000259" key="1">
    <source>
        <dbReference type="Pfam" id="PF25053"/>
    </source>
</evidence>
<dbReference type="Pfam" id="PF25053">
    <property type="entry name" value="DUF7791"/>
    <property type="match status" value="1"/>
</dbReference>
<evidence type="ECO:0000313" key="2">
    <source>
        <dbReference type="EMBL" id="CAG5157104.1"/>
    </source>
</evidence>
<evidence type="ECO:0000313" key="3">
    <source>
        <dbReference type="Proteomes" id="UP000676310"/>
    </source>
</evidence>
<proteinExistence type="predicted"/>
<accession>A0A8J2N190</accession>
<organism evidence="2 3">
    <name type="scientific">Alternaria atra</name>
    <dbReference type="NCBI Taxonomy" id="119953"/>
    <lineage>
        <taxon>Eukaryota</taxon>
        <taxon>Fungi</taxon>
        <taxon>Dikarya</taxon>
        <taxon>Ascomycota</taxon>
        <taxon>Pezizomycotina</taxon>
        <taxon>Dothideomycetes</taxon>
        <taxon>Pleosporomycetidae</taxon>
        <taxon>Pleosporales</taxon>
        <taxon>Pleosporineae</taxon>
        <taxon>Pleosporaceae</taxon>
        <taxon>Alternaria</taxon>
        <taxon>Alternaria sect. Ulocladioides</taxon>
    </lineage>
</organism>
<dbReference type="OrthoDB" id="443402at2759"/>
<dbReference type="GeneID" id="67016613"/>
<name>A0A8J2N190_9PLEO</name>
<dbReference type="AlphaFoldDB" id="A0A8J2N190"/>
<gene>
    <name evidence="2" type="ORF">ALTATR162_LOCUS4896</name>
</gene>
<dbReference type="InterPro" id="IPR056693">
    <property type="entry name" value="DUF7791"/>
</dbReference>
<sequence length="615" mass="68754">MEPLNAVSLASAVIQLVEYSAKVLRKGKVGGIHISAANTLGEATLLDDAIANLSDLLQQLGKTQHVLHNNNSPLVQYTADAQLIAAAKDGAGVAKILQATLDQAKRNNDVDEQTVLIQGLRSVLNLYYSQKTISALLDRLSSIRKQVDISLLTSLRQNISQCSQDHPEKIWFPGDEASDSHALLLDGIKHHDWKPTKTADVSAFSDSLKDFVVNGDVESRFVSFILARLYFTGLSDRYKVISYITASFEGDELYAKLSKLNPGSATNVVNDVAKKAAGIFLWAYIAVHLLLSGLSTTTRIYNVTARLDALPSGLEQLFTKLLGSLNTVELKHACQLLRLVSMKTRPSLLELWFADCENDDPALRNVARPLTENEIVERLKTMKSQLNSRCRGLLEVESSHNRSSAVPSKASHVTWTHRIAKDFVRSQRVWNIVLDNTGHDAFDPQWHWANGQLGLFKTLAGTTRTKAFHFTHCIEYAIRVEHRLKICPVKFLDEVGRTTATYPNVFDDVVPRKLRTSVNSFLEFAVLFNFASYVRTKGVTVPREDLLHASRLLGLLDAKQWEGFAKRLDTPADSNVGFEERKRETKRVVDLLLDRRDSESGWQRAKKRLSGQRKT</sequence>
<dbReference type="PANTHER" id="PTHR10039:SF5">
    <property type="entry name" value="NACHT DOMAIN-CONTAINING PROTEIN"/>
    <property type="match status" value="1"/>
</dbReference>